<reference evidence="1 2" key="1">
    <citation type="submission" date="2024-01" db="EMBL/GenBank/DDBJ databases">
        <authorList>
            <person name="Waweru B."/>
        </authorList>
    </citation>
    <scope>NUCLEOTIDE SEQUENCE [LARGE SCALE GENOMIC DNA]</scope>
</reference>
<evidence type="ECO:0000313" key="1">
    <source>
        <dbReference type="EMBL" id="CAK7348657.1"/>
    </source>
</evidence>
<sequence length="51" mass="5875">MLRSYQSTTENYDDCKRDASCSITVSVSHPLSRSRHQIDLSIKKLPSKYPM</sequence>
<dbReference type="Proteomes" id="UP001314170">
    <property type="component" value="Unassembled WGS sequence"/>
</dbReference>
<evidence type="ECO:0000313" key="2">
    <source>
        <dbReference type="Proteomes" id="UP001314170"/>
    </source>
</evidence>
<name>A0AAV1SDZ1_9ROSI</name>
<dbReference type="EMBL" id="CAWUPB010001173">
    <property type="protein sequence ID" value="CAK7348657.1"/>
    <property type="molecule type" value="Genomic_DNA"/>
</dbReference>
<gene>
    <name evidence="1" type="ORF">DCAF_LOCUS21360</name>
</gene>
<proteinExistence type="predicted"/>
<comment type="caution">
    <text evidence="1">The sequence shown here is derived from an EMBL/GenBank/DDBJ whole genome shotgun (WGS) entry which is preliminary data.</text>
</comment>
<organism evidence="1 2">
    <name type="scientific">Dovyalis caffra</name>
    <dbReference type="NCBI Taxonomy" id="77055"/>
    <lineage>
        <taxon>Eukaryota</taxon>
        <taxon>Viridiplantae</taxon>
        <taxon>Streptophyta</taxon>
        <taxon>Embryophyta</taxon>
        <taxon>Tracheophyta</taxon>
        <taxon>Spermatophyta</taxon>
        <taxon>Magnoliopsida</taxon>
        <taxon>eudicotyledons</taxon>
        <taxon>Gunneridae</taxon>
        <taxon>Pentapetalae</taxon>
        <taxon>rosids</taxon>
        <taxon>fabids</taxon>
        <taxon>Malpighiales</taxon>
        <taxon>Salicaceae</taxon>
        <taxon>Flacourtieae</taxon>
        <taxon>Dovyalis</taxon>
    </lineage>
</organism>
<keyword evidence="2" id="KW-1185">Reference proteome</keyword>
<accession>A0AAV1SDZ1</accession>
<protein>
    <submittedName>
        <fullName evidence="1">Uncharacterized protein</fullName>
    </submittedName>
</protein>
<dbReference type="AlphaFoldDB" id="A0AAV1SDZ1"/>